<dbReference type="InterPro" id="IPR035895">
    <property type="entry name" value="HPr-like_sf"/>
</dbReference>
<evidence type="ECO:0000313" key="7">
    <source>
        <dbReference type="Proteomes" id="UP000019151"/>
    </source>
</evidence>
<dbReference type="InterPro" id="IPR001020">
    <property type="entry name" value="PTS_HPr_His_P_site"/>
</dbReference>
<dbReference type="GO" id="GO:0009401">
    <property type="term" value="P:phosphoenolpyruvate-dependent sugar phosphotransferase system"/>
    <property type="evidence" value="ECO:0007669"/>
    <property type="project" value="UniProtKB-KW"/>
</dbReference>
<dbReference type="PROSITE" id="PS00369">
    <property type="entry name" value="PTS_HPR_HIS"/>
    <property type="match status" value="1"/>
</dbReference>
<dbReference type="KEGG" id="gba:J421_3126"/>
<dbReference type="GO" id="GO:0005737">
    <property type="term" value="C:cytoplasm"/>
    <property type="evidence" value="ECO:0007669"/>
    <property type="project" value="UniProtKB-SubCell"/>
</dbReference>
<dbReference type="Proteomes" id="UP000019151">
    <property type="component" value="Chromosome"/>
</dbReference>
<organism evidence="6 7">
    <name type="scientific">Gemmatirosa kalamazoonensis</name>
    <dbReference type="NCBI Taxonomy" id="861299"/>
    <lineage>
        <taxon>Bacteria</taxon>
        <taxon>Pseudomonadati</taxon>
        <taxon>Gemmatimonadota</taxon>
        <taxon>Gemmatimonadia</taxon>
        <taxon>Gemmatimonadales</taxon>
        <taxon>Gemmatimonadaceae</taxon>
        <taxon>Gemmatirosa</taxon>
    </lineage>
</organism>
<dbReference type="CDD" id="cd00367">
    <property type="entry name" value="PTS-HPr_like"/>
    <property type="match status" value="1"/>
</dbReference>
<dbReference type="PANTHER" id="PTHR33705:SF2">
    <property type="entry name" value="PHOSPHOCARRIER PROTEIN NPR"/>
    <property type="match status" value="1"/>
</dbReference>
<protein>
    <submittedName>
        <fullName evidence="6">Phosphocarrier, HPr family</fullName>
    </submittedName>
</protein>
<dbReference type="InterPro" id="IPR050399">
    <property type="entry name" value="HPr"/>
</dbReference>
<keyword evidence="4" id="KW-0598">Phosphotransferase system</keyword>
<dbReference type="PROSITE" id="PS00589">
    <property type="entry name" value="PTS_HPR_SER"/>
    <property type="match status" value="1"/>
</dbReference>
<proteinExistence type="inferred from homology"/>
<dbReference type="NCBIfam" id="TIGR01003">
    <property type="entry name" value="PTS_HPr_family"/>
    <property type="match status" value="1"/>
</dbReference>
<evidence type="ECO:0000259" key="5">
    <source>
        <dbReference type="PROSITE" id="PS51350"/>
    </source>
</evidence>
<comment type="subcellular location">
    <subcellularLocation>
        <location evidence="1">Cytoplasm</location>
    </subcellularLocation>
</comment>
<accession>W0RMJ3</accession>
<dbReference type="EMBL" id="CP007128">
    <property type="protein sequence ID" value="AHG90663.1"/>
    <property type="molecule type" value="Genomic_DNA"/>
</dbReference>
<feature type="domain" description="HPr" evidence="5">
    <location>
        <begin position="2"/>
        <end position="89"/>
    </location>
</feature>
<dbReference type="eggNOG" id="COG1925">
    <property type="taxonomic scope" value="Bacteria"/>
</dbReference>
<dbReference type="Pfam" id="PF00381">
    <property type="entry name" value="PTS-HPr"/>
    <property type="match status" value="1"/>
</dbReference>
<gene>
    <name evidence="6" type="ORF">J421_3126</name>
</gene>
<evidence type="ECO:0000256" key="4">
    <source>
        <dbReference type="ARBA" id="ARBA00022683"/>
    </source>
</evidence>
<keyword evidence="7" id="KW-1185">Reference proteome</keyword>
<evidence type="ECO:0000313" key="6">
    <source>
        <dbReference type="EMBL" id="AHG90663.1"/>
    </source>
</evidence>
<dbReference type="PATRIC" id="fig|861299.3.peg.3178"/>
<dbReference type="AlphaFoldDB" id="W0RMJ3"/>
<dbReference type="PRINTS" id="PR00107">
    <property type="entry name" value="PHOSPHOCPHPR"/>
</dbReference>
<dbReference type="InParanoid" id="W0RMJ3"/>
<keyword evidence="3" id="KW-0963">Cytoplasm</keyword>
<dbReference type="SUPFAM" id="SSF55594">
    <property type="entry name" value="HPr-like"/>
    <property type="match status" value="1"/>
</dbReference>
<comment type="similarity">
    <text evidence="2">Belongs to the HPr family.</text>
</comment>
<name>W0RMJ3_9BACT</name>
<evidence type="ECO:0000256" key="2">
    <source>
        <dbReference type="ARBA" id="ARBA00010736"/>
    </source>
</evidence>
<sequence length="89" mass="9355">MMAEQSVRILNKNGLHARPAAEIVKAASKFKSDITISREDIEVNGKSIMGVMMLAAECGATITLRAQGPDADDAIAAIASLVAHKFGES</sequence>
<dbReference type="PROSITE" id="PS51350">
    <property type="entry name" value="PTS_HPR_DOM"/>
    <property type="match status" value="1"/>
</dbReference>
<dbReference type="HOGENOM" id="CLU_136230_1_1_0"/>
<dbReference type="PANTHER" id="PTHR33705">
    <property type="entry name" value="PHOSPHOCARRIER PROTEIN HPR"/>
    <property type="match status" value="1"/>
</dbReference>
<dbReference type="InterPro" id="IPR000032">
    <property type="entry name" value="HPr-like"/>
</dbReference>
<evidence type="ECO:0000256" key="3">
    <source>
        <dbReference type="ARBA" id="ARBA00022490"/>
    </source>
</evidence>
<dbReference type="FunCoup" id="W0RMJ3">
    <property type="interactions" value="176"/>
</dbReference>
<dbReference type="Gene3D" id="3.30.1340.10">
    <property type="entry name" value="HPr-like"/>
    <property type="match status" value="1"/>
</dbReference>
<dbReference type="InterPro" id="IPR002114">
    <property type="entry name" value="PTS_HPr_Ser_P_site"/>
</dbReference>
<evidence type="ECO:0000256" key="1">
    <source>
        <dbReference type="ARBA" id="ARBA00004496"/>
    </source>
</evidence>
<dbReference type="STRING" id="861299.J421_3126"/>
<reference evidence="6 7" key="1">
    <citation type="journal article" date="2014" name="Genome Announc.">
        <title>Genome Sequence and Methylome of Soil Bacterium Gemmatirosa kalamazoonensis KBS708T, a Member of the Rarely Cultivated Gemmatimonadetes Phylum.</title>
        <authorList>
            <person name="Debruyn J.M."/>
            <person name="Radosevich M."/>
            <person name="Wommack K.E."/>
            <person name="Polson S.W."/>
            <person name="Hauser L.J."/>
            <person name="Fawaz M.N."/>
            <person name="Korlach J."/>
            <person name="Tsai Y.C."/>
        </authorList>
    </citation>
    <scope>NUCLEOTIDE SEQUENCE [LARGE SCALE GENOMIC DNA]</scope>
    <source>
        <strain evidence="6 7">KBS708</strain>
    </source>
</reference>